<dbReference type="RefSeq" id="XP_058334302.1">
    <property type="nucleotide sequence ID" value="XM_058471161.1"/>
</dbReference>
<evidence type="ECO:0000313" key="1">
    <source>
        <dbReference type="EMBL" id="KAJ5246881.1"/>
    </source>
</evidence>
<evidence type="ECO:0000313" key="2">
    <source>
        <dbReference type="Proteomes" id="UP001150941"/>
    </source>
</evidence>
<keyword evidence="2" id="KW-1185">Reference proteome</keyword>
<dbReference type="Proteomes" id="UP001150941">
    <property type="component" value="Unassembled WGS sequence"/>
</dbReference>
<protein>
    <submittedName>
        <fullName evidence="1">Uncharacterized protein</fullName>
    </submittedName>
</protein>
<reference evidence="1" key="2">
    <citation type="journal article" date="2023" name="IMA Fungus">
        <title>Comparative genomic study of the Penicillium genus elucidates a diverse pangenome and 15 lateral gene transfer events.</title>
        <authorList>
            <person name="Petersen C."/>
            <person name="Sorensen T."/>
            <person name="Nielsen M.R."/>
            <person name="Sondergaard T.E."/>
            <person name="Sorensen J.L."/>
            <person name="Fitzpatrick D.A."/>
            <person name="Frisvad J.C."/>
            <person name="Nielsen K.L."/>
        </authorList>
    </citation>
    <scope>NUCLEOTIDE SEQUENCE</scope>
    <source>
        <strain evidence="1">IBT 19713</strain>
    </source>
</reference>
<organism evidence="1 2">
    <name type="scientific">Penicillium chermesinum</name>
    <dbReference type="NCBI Taxonomy" id="63820"/>
    <lineage>
        <taxon>Eukaryota</taxon>
        <taxon>Fungi</taxon>
        <taxon>Dikarya</taxon>
        <taxon>Ascomycota</taxon>
        <taxon>Pezizomycotina</taxon>
        <taxon>Eurotiomycetes</taxon>
        <taxon>Eurotiomycetidae</taxon>
        <taxon>Eurotiales</taxon>
        <taxon>Aspergillaceae</taxon>
        <taxon>Penicillium</taxon>
    </lineage>
</organism>
<dbReference type="EMBL" id="JAPQKS010000002">
    <property type="protein sequence ID" value="KAJ5246881.1"/>
    <property type="molecule type" value="Genomic_DNA"/>
</dbReference>
<proteinExistence type="predicted"/>
<sequence>MASARSSTPYLHMKLKSGIVSRYDAVGPAVANAWYMQGANNGNKIGLLANIRAAIALLVYPPYVSMMYEKLQGAYMGSDIQEGLELGLNCRSGPIQLHQPATLPFPRMI</sequence>
<gene>
    <name evidence="1" type="ORF">N7468_001864</name>
</gene>
<reference evidence="1" key="1">
    <citation type="submission" date="2022-11" db="EMBL/GenBank/DDBJ databases">
        <authorList>
            <person name="Petersen C."/>
        </authorList>
    </citation>
    <scope>NUCLEOTIDE SEQUENCE</scope>
    <source>
        <strain evidence="1">IBT 19713</strain>
    </source>
</reference>
<accession>A0A9W9PJ49</accession>
<name>A0A9W9PJ49_9EURO</name>
<dbReference type="GeneID" id="83198464"/>
<comment type="caution">
    <text evidence="1">The sequence shown here is derived from an EMBL/GenBank/DDBJ whole genome shotgun (WGS) entry which is preliminary data.</text>
</comment>
<dbReference type="AlphaFoldDB" id="A0A9W9PJ49"/>